<keyword evidence="6" id="KW-1185">Reference proteome</keyword>
<organism evidence="5 6">
    <name type="scientific">Folsomia candida</name>
    <name type="common">Springtail</name>
    <dbReference type="NCBI Taxonomy" id="158441"/>
    <lineage>
        <taxon>Eukaryota</taxon>
        <taxon>Metazoa</taxon>
        <taxon>Ecdysozoa</taxon>
        <taxon>Arthropoda</taxon>
        <taxon>Hexapoda</taxon>
        <taxon>Collembola</taxon>
        <taxon>Entomobryomorpha</taxon>
        <taxon>Isotomoidea</taxon>
        <taxon>Isotomidae</taxon>
        <taxon>Proisotominae</taxon>
        <taxon>Folsomia</taxon>
    </lineage>
</organism>
<evidence type="ECO:0000256" key="1">
    <source>
        <dbReference type="ARBA" id="ARBA00006865"/>
    </source>
</evidence>
<dbReference type="InterPro" id="IPR013783">
    <property type="entry name" value="Ig-like_fold"/>
</dbReference>
<dbReference type="GO" id="GO:0004553">
    <property type="term" value="F:hydrolase activity, hydrolyzing O-glycosyl compounds"/>
    <property type="evidence" value="ECO:0007669"/>
    <property type="project" value="InterPro"/>
</dbReference>
<dbReference type="PANTHER" id="PTHR10963">
    <property type="entry name" value="GLYCOSYL HYDROLASE-RELATED"/>
    <property type="match status" value="1"/>
</dbReference>
<keyword evidence="2" id="KW-0472">Membrane</keyword>
<keyword evidence="2" id="KW-1133">Transmembrane helix</keyword>
<dbReference type="Gene3D" id="2.60.120.200">
    <property type="match status" value="1"/>
</dbReference>
<evidence type="ECO:0000256" key="2">
    <source>
        <dbReference type="SAM" id="Phobius"/>
    </source>
</evidence>
<dbReference type="SUPFAM" id="SSF49899">
    <property type="entry name" value="Concanavalin A-like lectins/glucanases"/>
    <property type="match status" value="1"/>
</dbReference>
<evidence type="ECO:0000259" key="3">
    <source>
        <dbReference type="PROSITE" id="PS50835"/>
    </source>
</evidence>
<dbReference type="InterPro" id="IPR050546">
    <property type="entry name" value="Glycosyl_Hydrlase_16"/>
</dbReference>
<feature type="transmembrane region" description="Helical" evidence="2">
    <location>
        <begin position="12"/>
        <end position="30"/>
    </location>
</feature>
<dbReference type="GO" id="GO:0005975">
    <property type="term" value="P:carbohydrate metabolic process"/>
    <property type="evidence" value="ECO:0007669"/>
    <property type="project" value="InterPro"/>
</dbReference>
<dbReference type="InterPro" id="IPR000757">
    <property type="entry name" value="Beta-glucanase-like"/>
</dbReference>
<evidence type="ECO:0000259" key="4">
    <source>
        <dbReference type="PROSITE" id="PS51762"/>
    </source>
</evidence>
<evidence type="ECO:0000313" key="6">
    <source>
        <dbReference type="Proteomes" id="UP000198287"/>
    </source>
</evidence>
<dbReference type="InterPro" id="IPR007110">
    <property type="entry name" value="Ig-like_dom"/>
</dbReference>
<protein>
    <submittedName>
        <fullName evidence="5">Beta-1,3-glucan-binding protein</fullName>
    </submittedName>
</protein>
<dbReference type="PROSITE" id="PS50835">
    <property type="entry name" value="IG_LIKE"/>
    <property type="match status" value="1"/>
</dbReference>
<accession>A0A226E0M5</accession>
<dbReference type="PANTHER" id="PTHR10963:SF55">
    <property type="entry name" value="GLYCOSIDE HYDROLASE FAMILY 16 PROTEIN"/>
    <property type="match status" value="1"/>
</dbReference>
<keyword evidence="2" id="KW-0812">Transmembrane</keyword>
<dbReference type="STRING" id="158441.A0A226E0M5"/>
<proteinExistence type="inferred from homology"/>
<comment type="caution">
    <text evidence="5">The sequence shown here is derived from an EMBL/GenBank/DDBJ whole genome shotgun (WGS) entry which is preliminary data.</text>
</comment>
<dbReference type="EMBL" id="LNIX01000008">
    <property type="protein sequence ID" value="OXA51019.1"/>
    <property type="molecule type" value="Genomic_DNA"/>
</dbReference>
<dbReference type="PROSITE" id="PS51762">
    <property type="entry name" value="GH16_2"/>
    <property type="match status" value="1"/>
</dbReference>
<dbReference type="AlphaFoldDB" id="A0A226E0M5"/>
<dbReference type="OrthoDB" id="4781at2759"/>
<gene>
    <name evidence="5" type="ORF">Fcan01_14112</name>
</gene>
<comment type="similarity">
    <text evidence="1">Belongs to the glycosyl hydrolase 16 family.</text>
</comment>
<dbReference type="Gene3D" id="2.60.40.10">
    <property type="entry name" value="Immunoglobulins"/>
    <property type="match status" value="1"/>
</dbReference>
<name>A0A226E0M5_FOLCA</name>
<dbReference type="InterPro" id="IPR013320">
    <property type="entry name" value="ConA-like_dom_sf"/>
</dbReference>
<evidence type="ECO:0000313" key="5">
    <source>
        <dbReference type="EMBL" id="OXA51019.1"/>
    </source>
</evidence>
<feature type="domain" description="Ig-like" evidence="3">
    <location>
        <begin position="148"/>
        <end position="229"/>
    </location>
</feature>
<dbReference type="Proteomes" id="UP000198287">
    <property type="component" value="Unassembled WGS sequence"/>
</dbReference>
<sequence length="672" mass="75210">MDSKLEHRSKIALFFLILGAVVFALLFLTAPKPKSGPTIRVLHISYADQSMTTTKLKPTIPNTVVINVEELKLSPNVQQFYRNNIVLEFHDTRKYDDFNDTTTYSYLSSLNLMPISETSSGRYSCRGLGGGSDDDGVFDFVQLFVPGPKVFLLQTDINIESDLSQEMLIPCQVSDPAANVSLLRKGDVVEDKFIKWYRPASGFALNAKFMEEQDAPLAAFFDDTNEYTCCGTATNRPKLAMLSCYHPVECAVLYDSCPHLSGSLEDISSSKSCGDQVSPRFSERGTCLPYKVDYATGGGGGNASMGQLRCGPMSKGTGAEWHYFVNIKSENDTTPTTIPNPIDPNNLADFLLGVETIYNRTTSAGTSYKYGCKGPRFFFAAGFMWQVVRQNGLLEYVQGIDHFDGAWVVSEIQFEDTFSRKSSNFFHFVNTRNNSFVKDGFLYLKPTYTADAYGEDYVYNGTMLLGRKPSEICKKKNDSALCWKGDGLSIVHPIMAPAISTQESFSFKYGVLEIRAKMPAGDWVEPLMSLQPKESFYGTDLLNGQVQMIDTRGNRQLFDHNGVNVGSEQTCPDIRLGSHKTKRYLFDCLNTKNNEGFDTDFHLYQVEWTPGFFSDDFSGPYPKPWKDSDMAVAAKSFWENRHDWEPSWGGDAAAMQIDYVRLYALNQTVSSD</sequence>
<feature type="domain" description="GH16" evidence="4">
    <location>
        <begin position="401"/>
        <end position="668"/>
    </location>
</feature>
<reference evidence="5 6" key="1">
    <citation type="submission" date="2015-12" db="EMBL/GenBank/DDBJ databases">
        <title>The genome of Folsomia candida.</title>
        <authorList>
            <person name="Faddeeva A."/>
            <person name="Derks M.F."/>
            <person name="Anvar Y."/>
            <person name="Smit S."/>
            <person name="Van Straalen N."/>
            <person name="Roelofs D."/>
        </authorList>
    </citation>
    <scope>NUCLEOTIDE SEQUENCE [LARGE SCALE GENOMIC DNA]</scope>
    <source>
        <strain evidence="5 6">VU population</strain>
        <tissue evidence="5">Whole body</tissue>
    </source>
</reference>